<evidence type="ECO:0000256" key="4">
    <source>
        <dbReference type="ARBA" id="ARBA00022630"/>
    </source>
</evidence>
<keyword evidence="8" id="KW-1133">Transmembrane helix</keyword>
<dbReference type="EC" id="1.18.1.2" evidence="9"/>
<reference evidence="9 10" key="1">
    <citation type="submission" date="2018-08" db="EMBL/GenBank/DDBJ databases">
        <title>Meiothermus luteus KCTC 52599 genome sequencing project.</title>
        <authorList>
            <person name="Da Costa M.S."/>
            <person name="Albuquerque L."/>
            <person name="Raposo P."/>
            <person name="Froufe H.J.C."/>
            <person name="Barroso C.S."/>
            <person name="Egas C."/>
        </authorList>
    </citation>
    <scope>NUCLEOTIDE SEQUENCE [LARGE SCALE GENOMIC DNA]</scope>
    <source>
        <strain evidence="9 10">KCTC 52599</strain>
    </source>
</reference>
<evidence type="ECO:0000256" key="3">
    <source>
        <dbReference type="ARBA" id="ARBA00007588"/>
    </source>
</evidence>
<comment type="caution">
    <text evidence="9">The sequence shown here is derived from an EMBL/GenBank/DDBJ whole genome shotgun (WGS) entry which is preliminary data.</text>
</comment>
<evidence type="ECO:0000256" key="7">
    <source>
        <dbReference type="ARBA" id="ARBA00023002"/>
    </source>
</evidence>
<comment type="cofactor">
    <cofactor evidence="1">
        <name>FAD</name>
        <dbReference type="ChEBI" id="CHEBI:57692"/>
    </cofactor>
</comment>
<keyword evidence="7 9" id="KW-0560">Oxidoreductase</keyword>
<evidence type="ECO:0000256" key="5">
    <source>
        <dbReference type="ARBA" id="ARBA00022827"/>
    </source>
</evidence>
<evidence type="ECO:0000256" key="1">
    <source>
        <dbReference type="ARBA" id="ARBA00001974"/>
    </source>
</evidence>
<dbReference type="RefSeq" id="WP_013012841.1">
    <property type="nucleotide sequence ID" value="NZ_QWKZ01000001.1"/>
</dbReference>
<dbReference type="InterPro" id="IPR025700">
    <property type="entry name" value="Lys/Orn_oxygenase"/>
</dbReference>
<dbReference type="PANTHER" id="PTHR38663">
    <property type="match status" value="1"/>
</dbReference>
<dbReference type="SUPFAM" id="SSF51905">
    <property type="entry name" value="FAD/NAD(P)-binding domain"/>
    <property type="match status" value="1"/>
</dbReference>
<keyword evidence="5" id="KW-0274">FAD</keyword>
<dbReference type="PANTHER" id="PTHR38663:SF1">
    <property type="entry name" value="L-ORNITHINE N(5)-MONOOXYGENASE"/>
    <property type="match status" value="1"/>
</dbReference>
<dbReference type="OrthoDB" id="9778740at2"/>
<dbReference type="InterPro" id="IPR036188">
    <property type="entry name" value="FAD/NAD-bd_sf"/>
</dbReference>
<keyword evidence="6" id="KW-0521">NADP</keyword>
<protein>
    <submittedName>
        <fullName evidence="9">Ferredoxin--NADP reductase</fullName>
        <ecNumber evidence="9">1.18.1.2</ecNumber>
    </submittedName>
</protein>
<keyword evidence="10" id="KW-1185">Reference proteome</keyword>
<sequence length="466" mass="50802">MLEVNRRCNSIEELRHDPELLDSPVGRVFPGVNHSLRAVRPDLPPTSADIVIIGGGIIGSGIACHLWHVPSLRRRMILLEKHSFLAGQFFQAMNATGQRVMRSPYEHHIAPDGDMQMLDFARLHLDQLTSLEREQVWLGLSGQRAVVPLDVFIGHSTHMIGVHQLRKIAYRARVISVRPDPGRDGYLIATAEGPVIRAKTVILAAGNREAVWPQVFSEAARRYPAQVCSVYAKPALNPGQTIAVVGSGLSAAHTILRALEAGARPVWILRREERYRCADFDTAYFRTEGIARFRRLPSLARKVGTLLEESRGSIMLEFLPRLGSLEEAGVLRVHRHATVLAVRASASGRLELNLSSGADEHVDLVILATGLSPDTQLLPDEVELLADRYPVLEDGTLEVSGHPGLFAAGPLASLTLGPAAKNVDGARLAAQVIIPALIEKFSGSRPASFTVRGNFAVSFPLKAGVR</sequence>
<accession>A0A399F1Y1</accession>
<evidence type="ECO:0000313" key="10">
    <source>
        <dbReference type="Proteomes" id="UP000265800"/>
    </source>
</evidence>
<evidence type="ECO:0000256" key="2">
    <source>
        <dbReference type="ARBA" id="ARBA00004924"/>
    </source>
</evidence>
<organism evidence="9 10">
    <name type="scientific">Meiothermus luteus</name>
    <dbReference type="NCBI Taxonomy" id="2026184"/>
    <lineage>
        <taxon>Bacteria</taxon>
        <taxon>Thermotogati</taxon>
        <taxon>Deinococcota</taxon>
        <taxon>Deinococci</taxon>
        <taxon>Thermales</taxon>
        <taxon>Thermaceae</taxon>
        <taxon>Meiothermus</taxon>
    </lineage>
</organism>
<comment type="similarity">
    <text evidence="3">Belongs to the lysine N(6)-hydroxylase/L-ornithine N(5)-oxygenase family.</text>
</comment>
<dbReference type="PRINTS" id="PR00368">
    <property type="entry name" value="FADPNR"/>
</dbReference>
<dbReference type="Proteomes" id="UP000265800">
    <property type="component" value="Unassembled WGS sequence"/>
</dbReference>
<dbReference type="Pfam" id="PF13434">
    <property type="entry name" value="Lys_Orn_oxgnase"/>
    <property type="match status" value="1"/>
</dbReference>
<dbReference type="EMBL" id="QWKZ01000001">
    <property type="protein sequence ID" value="RIH90083.1"/>
    <property type="molecule type" value="Genomic_DNA"/>
</dbReference>
<feature type="transmembrane region" description="Helical" evidence="8">
    <location>
        <begin position="50"/>
        <end position="69"/>
    </location>
</feature>
<evidence type="ECO:0000313" key="9">
    <source>
        <dbReference type="EMBL" id="RIH90083.1"/>
    </source>
</evidence>
<keyword evidence="8" id="KW-0812">Transmembrane</keyword>
<dbReference type="AlphaFoldDB" id="A0A399F1Y1"/>
<keyword evidence="4" id="KW-0285">Flavoprotein</keyword>
<dbReference type="Gene3D" id="3.50.50.60">
    <property type="entry name" value="FAD/NAD(P)-binding domain"/>
    <property type="match status" value="2"/>
</dbReference>
<dbReference type="GO" id="GO:0004324">
    <property type="term" value="F:ferredoxin-NADP+ reductase activity"/>
    <property type="evidence" value="ECO:0007669"/>
    <property type="project" value="UniProtKB-EC"/>
</dbReference>
<keyword evidence="8" id="KW-0472">Membrane</keyword>
<proteinExistence type="inferred from homology"/>
<comment type="pathway">
    <text evidence="2">Siderophore biosynthesis.</text>
</comment>
<name>A0A399F1Y1_9DEIN</name>
<gene>
    <name evidence="9" type="ORF">Mlute_00005</name>
</gene>
<evidence type="ECO:0000256" key="6">
    <source>
        <dbReference type="ARBA" id="ARBA00022857"/>
    </source>
</evidence>
<evidence type="ECO:0000256" key="8">
    <source>
        <dbReference type="SAM" id="Phobius"/>
    </source>
</evidence>